<gene>
    <name evidence="2" type="ORF">RMAR1173_LOCUS17772</name>
</gene>
<feature type="region of interest" description="Disordered" evidence="1">
    <location>
        <begin position="230"/>
        <end position="280"/>
    </location>
</feature>
<feature type="compositionally biased region" description="Low complexity" evidence="1">
    <location>
        <begin position="266"/>
        <end position="280"/>
    </location>
</feature>
<dbReference type="AlphaFoldDB" id="A0A7S2SSC1"/>
<sequence length="280" mass="29697">MALTRGAPAAASLPQPMAMASSNGKSKRRCCRTSGPRASLRHGGAPRADLQRPPLGCLPTHLFSHAAEWCDLASLLKLGQCSQMWSSVTEAYLLPSAVHRDCGVAVYELKPLTAPDQTWANYVQSLLTLALPAANAIGSRRRERVTCRQVLHAATRALAKDGQNLCQVLQHDMCGNLTVVSPFRVPVQSIRHHALYWEVYVGSNTNGNVFIGIMSDYGGIRQPAPQEHMVSTVEPLPGGGGGSAAAAASATDQNNTRSAALPPSSPNQSSTTTQCPTAHV</sequence>
<evidence type="ECO:0000256" key="1">
    <source>
        <dbReference type="SAM" id="MobiDB-lite"/>
    </source>
</evidence>
<protein>
    <recommendedName>
        <fullName evidence="3">F-box domain-containing protein</fullName>
    </recommendedName>
</protein>
<reference evidence="2" key="1">
    <citation type="submission" date="2021-01" db="EMBL/GenBank/DDBJ databases">
        <authorList>
            <person name="Corre E."/>
            <person name="Pelletier E."/>
            <person name="Niang G."/>
            <person name="Scheremetjew M."/>
            <person name="Finn R."/>
            <person name="Kale V."/>
            <person name="Holt S."/>
            <person name="Cochrane G."/>
            <person name="Meng A."/>
            <person name="Brown T."/>
            <person name="Cohen L."/>
        </authorList>
    </citation>
    <scope>NUCLEOTIDE SEQUENCE</scope>
    <source>
        <strain evidence="2">CCMP1243</strain>
    </source>
</reference>
<feature type="region of interest" description="Disordered" evidence="1">
    <location>
        <begin position="1"/>
        <end position="47"/>
    </location>
</feature>
<proteinExistence type="predicted"/>
<evidence type="ECO:0008006" key="3">
    <source>
        <dbReference type="Google" id="ProtNLM"/>
    </source>
</evidence>
<dbReference type="EMBL" id="HBHJ01026890">
    <property type="protein sequence ID" value="CAD9706781.1"/>
    <property type="molecule type" value="Transcribed_RNA"/>
</dbReference>
<evidence type="ECO:0000313" key="2">
    <source>
        <dbReference type="EMBL" id="CAD9706781.1"/>
    </source>
</evidence>
<accession>A0A7S2SSC1</accession>
<organism evidence="2">
    <name type="scientific">Rhizochromulina marina</name>
    <dbReference type="NCBI Taxonomy" id="1034831"/>
    <lineage>
        <taxon>Eukaryota</taxon>
        <taxon>Sar</taxon>
        <taxon>Stramenopiles</taxon>
        <taxon>Ochrophyta</taxon>
        <taxon>Dictyochophyceae</taxon>
        <taxon>Rhizochromulinales</taxon>
        <taxon>Rhizochromulina</taxon>
    </lineage>
</organism>
<name>A0A7S2SSC1_9STRA</name>